<dbReference type="EMBL" id="JACCHL010000001">
    <property type="protein sequence ID" value="NYH52021.1"/>
    <property type="molecule type" value="Genomic_DNA"/>
</dbReference>
<gene>
    <name evidence="1" type="ORF">HNR06_001610</name>
</gene>
<organism evidence="1 2">
    <name type="scientific">Nocardiopsis sinuspersici</name>
    <dbReference type="NCBI Taxonomy" id="501010"/>
    <lineage>
        <taxon>Bacteria</taxon>
        <taxon>Bacillati</taxon>
        <taxon>Actinomycetota</taxon>
        <taxon>Actinomycetes</taxon>
        <taxon>Streptosporangiales</taxon>
        <taxon>Nocardiopsidaceae</taxon>
        <taxon>Nocardiopsis</taxon>
    </lineage>
</organism>
<protein>
    <submittedName>
        <fullName evidence="1">Uncharacterized protein</fullName>
    </submittedName>
</protein>
<dbReference type="InterPro" id="IPR046175">
    <property type="entry name" value="DUF6177"/>
</dbReference>
<dbReference type="AlphaFoldDB" id="A0A7Z0BIF5"/>
<comment type="caution">
    <text evidence="1">The sequence shown here is derived from an EMBL/GenBank/DDBJ whole genome shotgun (WGS) entry which is preliminary data.</text>
</comment>
<proteinExistence type="predicted"/>
<evidence type="ECO:0000313" key="1">
    <source>
        <dbReference type="EMBL" id="NYH52021.1"/>
    </source>
</evidence>
<dbReference type="Proteomes" id="UP000584931">
    <property type="component" value="Unassembled WGS sequence"/>
</dbReference>
<sequence>MSHDVVTLLSESPGRRSLMDALAAAGPDLRVRPIAEGTVVHLRGGSGRLALAAPVAGTAFGSPMTPLVWYRIGDGVEADGWDRFRELVDHLRPR</sequence>
<reference evidence="1 2" key="1">
    <citation type="submission" date="2020-07" db="EMBL/GenBank/DDBJ databases">
        <title>Sequencing the genomes of 1000 actinobacteria strains.</title>
        <authorList>
            <person name="Klenk H.-P."/>
        </authorList>
    </citation>
    <scope>NUCLEOTIDE SEQUENCE [LARGE SCALE GENOMIC DNA]</scope>
    <source>
        <strain evidence="1 2">DSM 45278</strain>
    </source>
</reference>
<evidence type="ECO:0000313" key="2">
    <source>
        <dbReference type="Proteomes" id="UP000584931"/>
    </source>
</evidence>
<accession>A0A7Z0BIF5</accession>
<dbReference type="RefSeq" id="WP_179809651.1">
    <property type="nucleotide sequence ID" value="NZ_JACCHL010000001.1"/>
</dbReference>
<name>A0A7Z0BIF5_9ACTN</name>
<dbReference type="Pfam" id="PF19674">
    <property type="entry name" value="DUF6177"/>
    <property type="match status" value="1"/>
</dbReference>